<dbReference type="EMBL" id="JANBOH010000285">
    <property type="protein sequence ID" value="KAJ1643179.1"/>
    <property type="molecule type" value="Genomic_DNA"/>
</dbReference>
<evidence type="ECO:0000256" key="4">
    <source>
        <dbReference type="ARBA" id="ARBA00023065"/>
    </source>
</evidence>
<gene>
    <name evidence="7" type="ORF">LPJ64_005023</name>
</gene>
<reference evidence="7" key="1">
    <citation type="submission" date="2022-07" db="EMBL/GenBank/DDBJ databases">
        <title>Phylogenomic reconstructions and comparative analyses of Kickxellomycotina fungi.</title>
        <authorList>
            <person name="Reynolds N.K."/>
            <person name="Stajich J.E."/>
            <person name="Barry K."/>
            <person name="Grigoriev I.V."/>
            <person name="Crous P."/>
            <person name="Smith M.E."/>
        </authorList>
    </citation>
    <scope>NUCLEOTIDE SEQUENCE</scope>
    <source>
        <strain evidence="7">NBRC 105413</strain>
    </source>
</reference>
<keyword evidence="2 5" id="KW-0813">Transport</keyword>
<dbReference type="GO" id="GO:0000221">
    <property type="term" value="C:vacuolar proton-transporting V-type ATPase, V1 domain"/>
    <property type="evidence" value="ECO:0007669"/>
    <property type="project" value="TreeGrafter"/>
</dbReference>
<sequence>MSAPSSQGIHTLLEAEKEASGIVAQAREYRVKRLNNARTDAIAEIETIQKRKAHDLEEIQKNSVNQEELASNIQKDTDEKMAAIKEQFEKKKADAVAKLVEAVVTADVDE</sequence>
<evidence type="ECO:0000313" key="8">
    <source>
        <dbReference type="Proteomes" id="UP001145021"/>
    </source>
</evidence>
<evidence type="ECO:0000256" key="5">
    <source>
        <dbReference type="RuleBase" id="RU364019"/>
    </source>
</evidence>
<keyword evidence="8" id="KW-1185">Reference proteome</keyword>
<comment type="similarity">
    <text evidence="1 5">Belongs to the V-ATPase G subunit family.</text>
</comment>
<evidence type="ECO:0000256" key="1">
    <source>
        <dbReference type="ARBA" id="ARBA00010066"/>
    </source>
</evidence>
<dbReference type="GO" id="GO:0016887">
    <property type="term" value="F:ATP hydrolysis activity"/>
    <property type="evidence" value="ECO:0007669"/>
    <property type="project" value="TreeGrafter"/>
</dbReference>
<dbReference type="InterPro" id="IPR005124">
    <property type="entry name" value="V-ATPase_G"/>
</dbReference>
<dbReference type="Gene3D" id="1.20.5.2950">
    <property type="match status" value="1"/>
</dbReference>
<evidence type="ECO:0000313" key="7">
    <source>
        <dbReference type="EMBL" id="KAJ1643179.1"/>
    </source>
</evidence>
<keyword evidence="3 5" id="KW-0375">Hydrogen ion transport</keyword>
<keyword evidence="6" id="KW-0175">Coiled coil</keyword>
<dbReference type="Proteomes" id="UP001145021">
    <property type="component" value="Unassembled WGS sequence"/>
</dbReference>
<comment type="subunit">
    <text evidence="5">V-ATPase is a heteromultimeric enzyme made up of two complexes: the ATP-hydrolytic V1 complex and the proton translocation V0 complex.</text>
</comment>
<name>A0A9W8CHC4_9FUNG</name>
<dbReference type="NCBIfam" id="TIGR01147">
    <property type="entry name" value="V_ATP_synt_G"/>
    <property type="match status" value="1"/>
</dbReference>
<proteinExistence type="inferred from homology"/>
<dbReference type="AlphaFoldDB" id="A0A9W8CHC4"/>
<evidence type="ECO:0000256" key="3">
    <source>
        <dbReference type="ARBA" id="ARBA00022781"/>
    </source>
</evidence>
<feature type="coiled-coil region" evidence="6">
    <location>
        <begin position="31"/>
        <end position="76"/>
    </location>
</feature>
<dbReference type="PANTHER" id="PTHR12713:SF11">
    <property type="entry name" value="V-TYPE PROTON ATPASE SUBUNIT G"/>
    <property type="match status" value="1"/>
</dbReference>
<protein>
    <recommendedName>
        <fullName evidence="5">V-type proton ATPase subunit G</fullName>
    </recommendedName>
</protein>
<accession>A0A9W8CHC4</accession>
<organism evidence="7 8">
    <name type="scientific">Coemansia asiatica</name>
    <dbReference type="NCBI Taxonomy" id="1052880"/>
    <lineage>
        <taxon>Eukaryota</taxon>
        <taxon>Fungi</taxon>
        <taxon>Fungi incertae sedis</taxon>
        <taxon>Zoopagomycota</taxon>
        <taxon>Kickxellomycotina</taxon>
        <taxon>Kickxellomycetes</taxon>
        <taxon>Kickxellales</taxon>
        <taxon>Kickxellaceae</taxon>
        <taxon>Coemansia</taxon>
    </lineage>
</organism>
<dbReference type="GO" id="GO:0046961">
    <property type="term" value="F:proton-transporting ATPase activity, rotational mechanism"/>
    <property type="evidence" value="ECO:0007669"/>
    <property type="project" value="InterPro"/>
</dbReference>
<evidence type="ECO:0000256" key="2">
    <source>
        <dbReference type="ARBA" id="ARBA00022448"/>
    </source>
</evidence>
<dbReference type="Pfam" id="PF03179">
    <property type="entry name" value="V-ATPase_G"/>
    <property type="match status" value="1"/>
</dbReference>
<keyword evidence="4 5" id="KW-0406">Ion transport</keyword>
<comment type="function">
    <text evidence="5">Subunit of the V1 complex of vacuolar(H+)-ATPase (V-ATPase), a multisubunit enzyme composed of a peripheral complex (V1) that hydrolyzes ATP and a membrane integral complex (V0) that translocates protons. V-ATPase is responsible for acidifying and maintaining the pH of intracellular compartments and in some cell types, is targeted to the plasma membrane, where it is responsible for acidifying the extracellular environment.</text>
</comment>
<dbReference type="PANTHER" id="PTHR12713">
    <property type="entry name" value="VACUOLAR ATP SYNTHASE SUBUNIT G"/>
    <property type="match status" value="1"/>
</dbReference>
<evidence type="ECO:0000256" key="6">
    <source>
        <dbReference type="SAM" id="Coils"/>
    </source>
</evidence>
<comment type="caution">
    <text evidence="7">The sequence shown here is derived from an EMBL/GenBank/DDBJ whole genome shotgun (WGS) entry which is preliminary data.</text>
</comment>